<dbReference type="GO" id="GO:0006412">
    <property type="term" value="P:translation"/>
    <property type="evidence" value="ECO:0007669"/>
    <property type="project" value="InterPro"/>
</dbReference>
<accession>A0A0F9AC58</accession>
<dbReference type="Gene3D" id="3.30.1320.10">
    <property type="match status" value="1"/>
</dbReference>
<dbReference type="Pfam" id="PF00886">
    <property type="entry name" value="Ribosomal_S16"/>
    <property type="match status" value="1"/>
</dbReference>
<sequence>MVKIRLTRIGAKKRPFYRVIVADSKSRRDGPFIEILGTYNPLTDPSEIKIDLERAKYWLGHGAQATTIVMRLLKKAGLEAA</sequence>
<dbReference type="AlphaFoldDB" id="A0A0F9AC58"/>
<keyword evidence="1" id="KW-0689">Ribosomal protein</keyword>
<dbReference type="InterPro" id="IPR020592">
    <property type="entry name" value="Ribosomal_bS16_CS"/>
</dbReference>
<dbReference type="NCBIfam" id="TIGR00002">
    <property type="entry name" value="S16"/>
    <property type="match status" value="1"/>
</dbReference>
<dbReference type="SUPFAM" id="SSF54565">
    <property type="entry name" value="Ribosomal protein S16"/>
    <property type="match status" value="1"/>
</dbReference>
<dbReference type="InterPro" id="IPR023803">
    <property type="entry name" value="Ribosomal_bS16_dom_sf"/>
</dbReference>
<dbReference type="InterPro" id="IPR000307">
    <property type="entry name" value="Ribosomal_bS16"/>
</dbReference>
<organism evidence="3">
    <name type="scientific">marine sediment metagenome</name>
    <dbReference type="NCBI Taxonomy" id="412755"/>
    <lineage>
        <taxon>unclassified sequences</taxon>
        <taxon>metagenomes</taxon>
        <taxon>ecological metagenomes</taxon>
    </lineage>
</organism>
<dbReference type="GO" id="GO:0003735">
    <property type="term" value="F:structural constituent of ribosome"/>
    <property type="evidence" value="ECO:0007669"/>
    <property type="project" value="InterPro"/>
</dbReference>
<dbReference type="PROSITE" id="PS00732">
    <property type="entry name" value="RIBOSOMAL_S16"/>
    <property type="match status" value="1"/>
</dbReference>
<evidence type="ECO:0008006" key="4">
    <source>
        <dbReference type="Google" id="ProtNLM"/>
    </source>
</evidence>
<dbReference type="PANTHER" id="PTHR12919">
    <property type="entry name" value="30S RIBOSOMAL PROTEIN S16"/>
    <property type="match status" value="1"/>
</dbReference>
<gene>
    <name evidence="3" type="ORF">LCGC14_2590370</name>
</gene>
<dbReference type="EMBL" id="LAZR01043465">
    <property type="protein sequence ID" value="KKL07005.1"/>
    <property type="molecule type" value="Genomic_DNA"/>
</dbReference>
<dbReference type="HAMAP" id="MF_00385">
    <property type="entry name" value="Ribosomal_bS16"/>
    <property type="match status" value="1"/>
</dbReference>
<name>A0A0F9AC58_9ZZZZ</name>
<keyword evidence="2" id="KW-0687">Ribonucleoprotein</keyword>
<evidence type="ECO:0000313" key="3">
    <source>
        <dbReference type="EMBL" id="KKL07005.1"/>
    </source>
</evidence>
<reference evidence="3" key="1">
    <citation type="journal article" date="2015" name="Nature">
        <title>Complex archaea that bridge the gap between prokaryotes and eukaryotes.</title>
        <authorList>
            <person name="Spang A."/>
            <person name="Saw J.H."/>
            <person name="Jorgensen S.L."/>
            <person name="Zaremba-Niedzwiedzka K."/>
            <person name="Martijn J."/>
            <person name="Lind A.E."/>
            <person name="van Eijk R."/>
            <person name="Schleper C."/>
            <person name="Guy L."/>
            <person name="Ettema T.J."/>
        </authorList>
    </citation>
    <scope>NUCLEOTIDE SEQUENCE</scope>
</reference>
<comment type="caution">
    <text evidence="3">The sequence shown here is derived from an EMBL/GenBank/DDBJ whole genome shotgun (WGS) entry which is preliminary data.</text>
</comment>
<protein>
    <recommendedName>
        <fullName evidence="4">30S ribosomal protein S16</fullName>
    </recommendedName>
</protein>
<dbReference type="PANTHER" id="PTHR12919:SF20">
    <property type="entry name" value="SMALL RIBOSOMAL SUBUNIT PROTEIN BS16M"/>
    <property type="match status" value="1"/>
</dbReference>
<evidence type="ECO:0000256" key="1">
    <source>
        <dbReference type="ARBA" id="ARBA00022980"/>
    </source>
</evidence>
<proteinExistence type="inferred from homology"/>
<dbReference type="GO" id="GO:0015935">
    <property type="term" value="C:small ribosomal subunit"/>
    <property type="evidence" value="ECO:0007669"/>
    <property type="project" value="TreeGrafter"/>
</dbReference>
<dbReference type="GO" id="GO:0005737">
    <property type="term" value="C:cytoplasm"/>
    <property type="evidence" value="ECO:0007669"/>
    <property type="project" value="UniProtKB-ARBA"/>
</dbReference>
<evidence type="ECO:0000256" key="2">
    <source>
        <dbReference type="ARBA" id="ARBA00023274"/>
    </source>
</evidence>